<feature type="region of interest" description="Disordered" evidence="1">
    <location>
        <begin position="176"/>
        <end position="195"/>
    </location>
</feature>
<dbReference type="AlphaFoldDB" id="X1HDC5"/>
<organism evidence="2">
    <name type="scientific">marine sediment metagenome</name>
    <dbReference type="NCBI Taxonomy" id="412755"/>
    <lineage>
        <taxon>unclassified sequences</taxon>
        <taxon>metagenomes</taxon>
        <taxon>ecological metagenomes</taxon>
    </lineage>
</organism>
<accession>X1HDC5</accession>
<evidence type="ECO:0000313" key="2">
    <source>
        <dbReference type="EMBL" id="GAH43323.1"/>
    </source>
</evidence>
<proteinExistence type="predicted"/>
<dbReference type="EMBL" id="BARU01009933">
    <property type="protein sequence ID" value="GAH43323.1"/>
    <property type="molecule type" value="Genomic_DNA"/>
</dbReference>
<gene>
    <name evidence="2" type="ORF">S03H2_19062</name>
</gene>
<protein>
    <submittedName>
        <fullName evidence="2">Uncharacterized protein</fullName>
    </submittedName>
</protein>
<sequence length="195" mass="22699">KDKLHEGRKYVMTQFQRTHVPLPIVYCRFMGERNLQGNQNGFGRFGVDFWPVLKDKYGRKRGDLKHRYPKSGWQNLDWMLTSLTHPGPEGALTTVRFEMLREGVQECEARILIERAFTDEAMRRKIGEDLVSRCQLLSDERTRMTLVGAHNLKLGYNWYITSGWQNHAQKLYERAAEVTDRPQAPRPAAAHSKVP</sequence>
<reference evidence="2" key="1">
    <citation type="journal article" date="2014" name="Front. Microbiol.">
        <title>High frequency of phylogenetically diverse reductive dehalogenase-homologous genes in deep subseafloor sedimentary metagenomes.</title>
        <authorList>
            <person name="Kawai M."/>
            <person name="Futagami T."/>
            <person name="Toyoda A."/>
            <person name="Takaki Y."/>
            <person name="Nishi S."/>
            <person name="Hori S."/>
            <person name="Arai W."/>
            <person name="Tsubouchi T."/>
            <person name="Morono Y."/>
            <person name="Uchiyama I."/>
            <person name="Ito T."/>
            <person name="Fujiyama A."/>
            <person name="Inagaki F."/>
            <person name="Takami H."/>
        </authorList>
    </citation>
    <scope>NUCLEOTIDE SEQUENCE</scope>
    <source>
        <strain evidence="2">Expedition CK06-06</strain>
    </source>
</reference>
<name>X1HDC5_9ZZZZ</name>
<comment type="caution">
    <text evidence="2">The sequence shown here is derived from an EMBL/GenBank/DDBJ whole genome shotgun (WGS) entry which is preliminary data.</text>
</comment>
<feature type="non-terminal residue" evidence="2">
    <location>
        <position position="1"/>
    </location>
</feature>
<evidence type="ECO:0000256" key="1">
    <source>
        <dbReference type="SAM" id="MobiDB-lite"/>
    </source>
</evidence>